<dbReference type="InterPro" id="IPR048248">
    <property type="entry name" value="PUA_eIF2d-like"/>
</dbReference>
<dbReference type="PANTHER" id="PTHR12217">
    <property type="entry name" value="EUKARYOTIC TRANSLATION INITIATION FACTOR 2D"/>
    <property type="match status" value="1"/>
</dbReference>
<reference evidence="3" key="1">
    <citation type="submission" date="2020-06" db="EMBL/GenBank/DDBJ databases">
        <authorList>
            <consortium name="Plant Systems Biology data submission"/>
        </authorList>
    </citation>
    <scope>NUCLEOTIDE SEQUENCE</scope>
    <source>
        <strain evidence="3">D6</strain>
    </source>
</reference>
<evidence type="ECO:0000259" key="2">
    <source>
        <dbReference type="PROSITE" id="PS50296"/>
    </source>
</evidence>
<dbReference type="InterPro" id="IPR039757">
    <property type="entry name" value="EIF2D"/>
</dbReference>
<feature type="domain" description="SUI1" evidence="2">
    <location>
        <begin position="635"/>
        <end position="713"/>
    </location>
</feature>
<evidence type="ECO:0000256" key="1">
    <source>
        <dbReference type="SAM" id="MobiDB-lite"/>
    </source>
</evidence>
<keyword evidence="3" id="KW-0648">Protein biosynthesis</keyword>
<dbReference type="AlphaFoldDB" id="A0A9N8EAF5"/>
<feature type="compositionally biased region" description="Basic and acidic residues" evidence="1">
    <location>
        <begin position="328"/>
        <end position="348"/>
    </location>
</feature>
<dbReference type="SUPFAM" id="SSF55159">
    <property type="entry name" value="eIF1-like"/>
    <property type="match status" value="1"/>
</dbReference>
<dbReference type="InterPro" id="IPR001950">
    <property type="entry name" value="SUI1"/>
</dbReference>
<feature type="compositionally biased region" description="Basic and acidic residues" evidence="1">
    <location>
        <begin position="311"/>
        <end position="320"/>
    </location>
</feature>
<keyword evidence="3" id="KW-0396">Initiation factor</keyword>
<organism evidence="3 4">
    <name type="scientific">Seminavis robusta</name>
    <dbReference type="NCBI Taxonomy" id="568900"/>
    <lineage>
        <taxon>Eukaryota</taxon>
        <taxon>Sar</taxon>
        <taxon>Stramenopiles</taxon>
        <taxon>Ochrophyta</taxon>
        <taxon>Bacillariophyta</taxon>
        <taxon>Bacillariophyceae</taxon>
        <taxon>Bacillariophycidae</taxon>
        <taxon>Naviculales</taxon>
        <taxon>Naviculaceae</taxon>
        <taxon>Seminavis</taxon>
    </lineage>
</organism>
<proteinExistence type="predicted"/>
<dbReference type="OrthoDB" id="199771at2759"/>
<dbReference type="EMBL" id="CAICTM010000685">
    <property type="protein sequence ID" value="CAB9514970.1"/>
    <property type="molecule type" value="Genomic_DNA"/>
</dbReference>
<gene>
    <name evidence="3" type="ORF">SEMRO_686_G187160.1</name>
</gene>
<protein>
    <submittedName>
        <fullName evidence="3">Eukaryotic translation initiation factor 2D</fullName>
    </submittedName>
</protein>
<dbReference type="Proteomes" id="UP001153069">
    <property type="component" value="Unassembled WGS sequence"/>
</dbReference>
<feature type="region of interest" description="Disordered" evidence="1">
    <location>
        <begin position="1"/>
        <end position="55"/>
    </location>
</feature>
<dbReference type="Pfam" id="PF26292">
    <property type="entry name" value="PUA_elF2D"/>
    <property type="match status" value="1"/>
</dbReference>
<dbReference type="SUPFAM" id="SSF88697">
    <property type="entry name" value="PUA domain-like"/>
    <property type="match status" value="1"/>
</dbReference>
<evidence type="ECO:0000313" key="4">
    <source>
        <dbReference type="Proteomes" id="UP001153069"/>
    </source>
</evidence>
<dbReference type="InterPro" id="IPR036877">
    <property type="entry name" value="SUI1_dom_sf"/>
</dbReference>
<dbReference type="InterPro" id="IPR015947">
    <property type="entry name" value="PUA-like_sf"/>
</dbReference>
<dbReference type="Gene3D" id="3.30.780.10">
    <property type="entry name" value="SUI1-like domain"/>
    <property type="match status" value="1"/>
</dbReference>
<dbReference type="PANTHER" id="PTHR12217:SF4">
    <property type="entry name" value="EUKARYOTIC TRANSLATION INITIATION FACTOR 2D"/>
    <property type="match status" value="1"/>
</dbReference>
<keyword evidence="4" id="KW-1185">Reference proteome</keyword>
<name>A0A9N8EAF5_9STRA</name>
<feature type="compositionally biased region" description="Polar residues" evidence="1">
    <location>
        <begin position="1"/>
        <end position="11"/>
    </location>
</feature>
<feature type="region of interest" description="Disordered" evidence="1">
    <location>
        <begin position="311"/>
        <end position="381"/>
    </location>
</feature>
<accession>A0A9N8EAF5</accession>
<sequence length="753" mass="81685">MFSKPNSSCTTAKANNPPPQQSNKNNKKGGKKNNKNTSNDSSSTTSASIDTPLRKSDIRNLKQSAKDFFASNNGTTTTDDQEQLLLASILDQVFVMGQVASRQLHHAELGRLTLYVRTPSNNTTDAWPYANAQVIWIKQPPMPHTNQVEVAMPTVALLSVLPPESMATVYIPSPASKYLCRGAHLMRAGMLNLPSSQQVVGESNATAKLRQAPLPRPVAVAIAGNPQPMAVGLVQEGVQSAADIGPGTKGIGAHVWTCYGDDLWQQQLNEFQTLSSVPSVMNSAGGASYNDGQYGNVGFVDGQAVLPIVKKEDLEQEQPRGETTAADATEKATIDTNRSEEKETKEEGETSAEPATADPSAESTSHEQNNEETSEQSAPDISQEDLLHQSVCKALLTSLSPKDLPMTVANFYANHVLPNRPEGTTIQLKQTRYKKFGNYLQEQVECKLLTLGPGPNKGNKDKTGYLVSFDKRHVELRDYKQDHAEEVQDAKDTAQAAAASKQLKLVLVNLYVVPHHFVALLRLDPDAVKAANASSADRAGTGMLTLPEVRNLLEDYLKREDLINFDEVQLDGPLFDALYKKKKQANDGAVTNDLLTVSRKDLADNWVAAMNPAYAIVQMPGNKVTKLAKGKPPKVQVEVSMRQSKKFVTKIRGMETYGVNGQLLAKDIGKRLACQATVETQSEKGAALPKGCVEIVLGGNFADEIEALLLGDEKLCPSHGGIKNSEYKLPKGCIDLVRKGVPARKKRGGGKKR</sequence>
<evidence type="ECO:0000313" key="3">
    <source>
        <dbReference type="EMBL" id="CAB9514970.1"/>
    </source>
</evidence>
<comment type="caution">
    <text evidence="3">The sequence shown here is derived from an EMBL/GenBank/DDBJ whole genome shotgun (WGS) entry which is preliminary data.</text>
</comment>
<feature type="compositionally biased region" description="Basic residues" evidence="1">
    <location>
        <begin position="25"/>
        <end position="34"/>
    </location>
</feature>
<dbReference type="Pfam" id="PF01253">
    <property type="entry name" value="SUI1"/>
    <property type="match status" value="1"/>
</dbReference>
<dbReference type="Pfam" id="PF25304">
    <property type="entry name" value="WHD_eIF2D"/>
    <property type="match status" value="1"/>
</dbReference>
<dbReference type="Gene3D" id="3.10.400.20">
    <property type="match status" value="1"/>
</dbReference>
<feature type="compositionally biased region" description="Low complexity" evidence="1">
    <location>
        <begin position="35"/>
        <end position="48"/>
    </location>
</feature>
<dbReference type="GO" id="GO:0001731">
    <property type="term" value="P:formation of translation preinitiation complex"/>
    <property type="evidence" value="ECO:0007669"/>
    <property type="project" value="InterPro"/>
</dbReference>
<dbReference type="GO" id="GO:0003743">
    <property type="term" value="F:translation initiation factor activity"/>
    <property type="evidence" value="ECO:0007669"/>
    <property type="project" value="UniProtKB-KW"/>
</dbReference>
<dbReference type="PROSITE" id="PS50296">
    <property type="entry name" value="SUI1"/>
    <property type="match status" value="1"/>
</dbReference>
<dbReference type="InterPro" id="IPR057429">
    <property type="entry name" value="WH_eIF2D"/>
</dbReference>